<evidence type="ECO:0000313" key="1">
    <source>
        <dbReference type="EMBL" id="SDN82682.1"/>
    </source>
</evidence>
<reference evidence="1 2" key="1">
    <citation type="submission" date="2016-10" db="EMBL/GenBank/DDBJ databases">
        <authorList>
            <person name="de Groot N.N."/>
        </authorList>
    </citation>
    <scope>NUCLEOTIDE SEQUENCE [LARGE SCALE GENOMIC DNA]</scope>
    <source>
        <strain evidence="1 2">DSM 15269</strain>
    </source>
</reference>
<dbReference type="AlphaFoldDB" id="A0A1H0EJZ0"/>
<accession>A0A1H0EJZ0</accession>
<dbReference type="STRING" id="206665.SAMN04488516_10820"/>
<name>A0A1H0EJZ0_9BACT</name>
<dbReference type="RefSeq" id="WP_092065627.1">
    <property type="nucleotide sequence ID" value="NZ_FNIN01000008.1"/>
</dbReference>
<proteinExistence type="predicted"/>
<evidence type="ECO:0000313" key="2">
    <source>
        <dbReference type="Proteomes" id="UP000199602"/>
    </source>
</evidence>
<dbReference type="EMBL" id="FNIN01000008">
    <property type="protein sequence ID" value="SDN82682.1"/>
    <property type="molecule type" value="Genomic_DNA"/>
</dbReference>
<protein>
    <submittedName>
        <fullName evidence="1">Uncharacterized protein</fullName>
    </submittedName>
</protein>
<organism evidence="1 2">
    <name type="scientific">Desulfonauticus submarinus</name>
    <dbReference type="NCBI Taxonomy" id="206665"/>
    <lineage>
        <taxon>Bacteria</taxon>
        <taxon>Pseudomonadati</taxon>
        <taxon>Thermodesulfobacteriota</taxon>
        <taxon>Desulfovibrionia</taxon>
        <taxon>Desulfovibrionales</taxon>
        <taxon>Desulfonauticaceae</taxon>
        <taxon>Desulfonauticus</taxon>
    </lineage>
</organism>
<dbReference type="Proteomes" id="UP000199602">
    <property type="component" value="Unassembled WGS sequence"/>
</dbReference>
<keyword evidence="2" id="KW-1185">Reference proteome</keyword>
<gene>
    <name evidence="1" type="ORF">SAMN04488516_10820</name>
</gene>
<sequence length="56" mass="6637">MDTKILKDRYKREPVEVICPICKQTKIIYLPEEEIPQCPVCKVKMVIREVLVEGKY</sequence>